<dbReference type="InterPro" id="IPR029063">
    <property type="entry name" value="SAM-dependent_MTases_sf"/>
</dbReference>
<protein>
    <submittedName>
        <fullName evidence="1">Methyltransferase domain-containing protein</fullName>
    </submittedName>
</protein>
<dbReference type="Pfam" id="PF13489">
    <property type="entry name" value="Methyltransf_23"/>
    <property type="match status" value="1"/>
</dbReference>
<sequence length="246" mass="28093">MLKSIINNVRGFTTLKTNEEYIKPFISPDYQQINVARLKHLNSLGLDLDNKSVLEFGAGIGDHSFFYLTKNCKVFATDGRKELADYISNRFGIPTDVVNVETELEKLHSYTQYDIIHCYGLLYHINNPSVFLEAIKDKSTTLLLETCVSSDGVLEGENFVEEDLDNPTQAVSGVGCRPTRSWIFNKLKQLYPFVYMPISQPEHHQFPVNWENLKDEGGYIRAVFIASKKEIASPMLSREFMKNYSS</sequence>
<proteinExistence type="predicted"/>
<gene>
    <name evidence="1" type="ORF">KK060_01980</name>
</gene>
<dbReference type="EMBL" id="JAHESD010000003">
    <property type="protein sequence ID" value="MBT1702028.1"/>
    <property type="molecule type" value="Genomic_DNA"/>
</dbReference>
<dbReference type="SUPFAM" id="SSF53335">
    <property type="entry name" value="S-adenosyl-L-methionine-dependent methyltransferases"/>
    <property type="match status" value="1"/>
</dbReference>
<dbReference type="Proteomes" id="UP000772618">
    <property type="component" value="Unassembled WGS sequence"/>
</dbReference>
<keyword evidence="2" id="KW-1185">Reference proteome</keyword>
<dbReference type="RefSeq" id="WP_254151723.1">
    <property type="nucleotide sequence ID" value="NZ_JAHESD010000003.1"/>
</dbReference>
<reference evidence="1 2" key="1">
    <citation type="submission" date="2021-05" db="EMBL/GenBank/DDBJ databases">
        <title>A Polyphasic approach of four new species of the genus Ohtaekwangia: Ohtaekwangia histidinii sp. nov., Ohtaekwangia cretensis sp. nov., Ohtaekwangia indiensis sp. nov., Ohtaekwangia reichenbachii sp. nov. from diverse environment.</title>
        <authorList>
            <person name="Octaviana S."/>
        </authorList>
    </citation>
    <scope>NUCLEOTIDE SEQUENCE [LARGE SCALE GENOMIC DNA]</scope>
    <source>
        <strain evidence="1 2">PWU20</strain>
    </source>
</reference>
<accession>A0ABS5VKQ7</accession>
<organism evidence="1 2">
    <name type="scientific">Chryseosolibacter indicus</name>
    <dbReference type="NCBI Taxonomy" id="2782351"/>
    <lineage>
        <taxon>Bacteria</taxon>
        <taxon>Pseudomonadati</taxon>
        <taxon>Bacteroidota</taxon>
        <taxon>Cytophagia</taxon>
        <taxon>Cytophagales</taxon>
        <taxon>Chryseotaleaceae</taxon>
        <taxon>Chryseosolibacter</taxon>
    </lineage>
</organism>
<dbReference type="GO" id="GO:0008168">
    <property type="term" value="F:methyltransferase activity"/>
    <property type="evidence" value="ECO:0007669"/>
    <property type="project" value="UniProtKB-KW"/>
</dbReference>
<evidence type="ECO:0000313" key="1">
    <source>
        <dbReference type="EMBL" id="MBT1702028.1"/>
    </source>
</evidence>
<evidence type="ECO:0000313" key="2">
    <source>
        <dbReference type="Proteomes" id="UP000772618"/>
    </source>
</evidence>
<name>A0ABS5VKQ7_9BACT</name>
<dbReference type="GO" id="GO:0032259">
    <property type="term" value="P:methylation"/>
    <property type="evidence" value="ECO:0007669"/>
    <property type="project" value="UniProtKB-KW"/>
</dbReference>
<keyword evidence="1" id="KW-0489">Methyltransferase</keyword>
<comment type="caution">
    <text evidence="1">The sequence shown here is derived from an EMBL/GenBank/DDBJ whole genome shotgun (WGS) entry which is preliminary data.</text>
</comment>
<dbReference type="Gene3D" id="3.40.50.150">
    <property type="entry name" value="Vaccinia Virus protein VP39"/>
    <property type="match status" value="1"/>
</dbReference>
<keyword evidence="1" id="KW-0808">Transferase</keyword>